<organism evidence="1 2">
    <name type="scientific">Bradyrhizobium erythrophlei</name>
    <dbReference type="NCBI Taxonomy" id="1437360"/>
    <lineage>
        <taxon>Bacteria</taxon>
        <taxon>Pseudomonadati</taxon>
        <taxon>Pseudomonadota</taxon>
        <taxon>Alphaproteobacteria</taxon>
        <taxon>Hyphomicrobiales</taxon>
        <taxon>Nitrobacteraceae</taxon>
        <taxon>Bradyrhizobium</taxon>
    </lineage>
</organism>
<dbReference type="AlphaFoldDB" id="A0A1M5R4I4"/>
<gene>
    <name evidence="1" type="ORF">SAMN05443248_4082</name>
</gene>
<dbReference type="SUPFAM" id="SSF52151">
    <property type="entry name" value="FabD/lysophospholipase-like"/>
    <property type="match status" value="1"/>
</dbReference>
<proteinExistence type="predicted"/>
<dbReference type="Proteomes" id="UP000189796">
    <property type="component" value="Chromosome I"/>
</dbReference>
<sequence length="119" mass="12816">MGDQATDADEASAETAAQAALHRIGLALSGGGIRAAVFHLCVLRRAPAGERVDRFDRVRGSLVTAAVISQSGMKWPTSEDYPGSVYPELRRRIVIRPEGRLTVGDALRVSRLITANARF</sequence>
<accession>A0A1M5R4I4</accession>
<dbReference type="EMBL" id="LT670817">
    <property type="protein sequence ID" value="SHH21304.1"/>
    <property type="molecule type" value="Genomic_DNA"/>
</dbReference>
<evidence type="ECO:0000313" key="1">
    <source>
        <dbReference type="EMBL" id="SHH21304.1"/>
    </source>
</evidence>
<dbReference type="OrthoDB" id="100544at2"/>
<dbReference type="Gene3D" id="3.40.1090.10">
    <property type="entry name" value="Cytosolic phospholipase A2 catalytic domain"/>
    <property type="match status" value="1"/>
</dbReference>
<name>A0A1M5R4I4_9BRAD</name>
<dbReference type="InterPro" id="IPR016035">
    <property type="entry name" value="Acyl_Trfase/lysoPLipase"/>
</dbReference>
<protein>
    <submittedName>
        <fullName evidence="1">Uncharacterized protein</fullName>
    </submittedName>
</protein>
<evidence type="ECO:0000313" key="2">
    <source>
        <dbReference type="Proteomes" id="UP000189796"/>
    </source>
</evidence>
<reference evidence="1 2" key="1">
    <citation type="submission" date="2016-11" db="EMBL/GenBank/DDBJ databases">
        <authorList>
            <person name="Jaros S."/>
            <person name="Januszkiewicz K."/>
            <person name="Wedrychowicz H."/>
        </authorList>
    </citation>
    <scope>NUCLEOTIDE SEQUENCE [LARGE SCALE GENOMIC DNA]</scope>
    <source>
        <strain evidence="1 2">GAS138</strain>
    </source>
</reference>
<dbReference type="RefSeq" id="WP_079602946.1">
    <property type="nucleotide sequence ID" value="NZ_LT670817.1"/>
</dbReference>